<reference evidence="2" key="1">
    <citation type="journal article" date="2019" name="Int. J. Syst. Evol. Microbiol.">
        <title>The Global Catalogue of Microorganisms (GCM) 10K type strain sequencing project: providing services to taxonomists for standard genome sequencing and annotation.</title>
        <authorList>
            <consortium name="The Broad Institute Genomics Platform"/>
            <consortium name="The Broad Institute Genome Sequencing Center for Infectious Disease"/>
            <person name="Wu L."/>
            <person name="Ma J."/>
        </authorList>
    </citation>
    <scope>NUCLEOTIDE SEQUENCE [LARGE SCALE GENOMIC DNA]</scope>
    <source>
        <strain evidence="2">KCTC 42255</strain>
    </source>
</reference>
<dbReference type="EMBL" id="JBHULZ010000041">
    <property type="protein sequence ID" value="MFD2698482.1"/>
    <property type="molecule type" value="Genomic_DNA"/>
</dbReference>
<sequence length="127" mass="14224">MQARGNGGIRFVVVEIGKKSKDCKKIGVCRFCMFCEANPGLPDEKVAEIVDEAIENAQNQAQGLPHDSHLIFKLNEPLDSNIYDTNFYIDEDLYAEDDTSFYLPASSYPLELNIGEFGGYRVPIINN</sequence>
<protein>
    <recommendedName>
        <fullName evidence="3">DUF3298 domain-containing protein</fullName>
    </recommendedName>
</protein>
<keyword evidence="2" id="KW-1185">Reference proteome</keyword>
<comment type="caution">
    <text evidence="1">The sequence shown here is derived from an EMBL/GenBank/DDBJ whole genome shotgun (WGS) entry which is preliminary data.</text>
</comment>
<proteinExistence type="predicted"/>
<organism evidence="1 2">
    <name type="scientific">Mesonia sediminis</name>
    <dbReference type="NCBI Taxonomy" id="1703946"/>
    <lineage>
        <taxon>Bacteria</taxon>
        <taxon>Pseudomonadati</taxon>
        <taxon>Bacteroidota</taxon>
        <taxon>Flavobacteriia</taxon>
        <taxon>Flavobacteriales</taxon>
        <taxon>Flavobacteriaceae</taxon>
        <taxon>Mesonia</taxon>
    </lineage>
</organism>
<name>A0ABW5SIB4_9FLAO</name>
<accession>A0ABW5SIB4</accession>
<evidence type="ECO:0000313" key="1">
    <source>
        <dbReference type="EMBL" id="MFD2698482.1"/>
    </source>
</evidence>
<evidence type="ECO:0000313" key="2">
    <source>
        <dbReference type="Proteomes" id="UP001597357"/>
    </source>
</evidence>
<gene>
    <name evidence="1" type="ORF">ACFSQ0_10800</name>
</gene>
<dbReference type="Proteomes" id="UP001597357">
    <property type="component" value="Unassembled WGS sequence"/>
</dbReference>
<dbReference type="RefSeq" id="WP_379048112.1">
    <property type="nucleotide sequence ID" value="NZ_JBHULZ010000041.1"/>
</dbReference>
<evidence type="ECO:0008006" key="3">
    <source>
        <dbReference type="Google" id="ProtNLM"/>
    </source>
</evidence>